<name>A0ABQ8S9Q9_PERAM</name>
<dbReference type="InterPro" id="IPR041175">
    <property type="entry name" value="VLRF1/Vms1"/>
</dbReference>
<protein>
    <recommendedName>
        <fullName evidence="12">VLRF1 domain-containing protein</fullName>
    </recommendedName>
</protein>
<feature type="compositionally biased region" description="Low complexity" evidence="11">
    <location>
        <begin position="57"/>
        <end position="71"/>
    </location>
</feature>
<evidence type="ECO:0000256" key="4">
    <source>
        <dbReference type="ARBA" id="ARBA00022722"/>
    </source>
</evidence>
<feature type="compositionally biased region" description="Basic and acidic residues" evidence="11">
    <location>
        <begin position="527"/>
        <end position="538"/>
    </location>
</feature>
<evidence type="ECO:0000256" key="11">
    <source>
        <dbReference type="SAM" id="MobiDB-lite"/>
    </source>
</evidence>
<feature type="compositionally biased region" description="Acidic residues" evidence="11">
    <location>
        <begin position="47"/>
        <end position="56"/>
    </location>
</feature>
<reference evidence="13 14" key="1">
    <citation type="journal article" date="2022" name="Allergy">
        <title>Genome assembly and annotation of Periplaneta americana reveal a comprehensive cockroach allergen profile.</title>
        <authorList>
            <person name="Wang L."/>
            <person name="Xiong Q."/>
            <person name="Saelim N."/>
            <person name="Wang L."/>
            <person name="Nong W."/>
            <person name="Wan A.T."/>
            <person name="Shi M."/>
            <person name="Liu X."/>
            <person name="Cao Q."/>
            <person name="Hui J.H.L."/>
            <person name="Sookrung N."/>
            <person name="Leung T.F."/>
            <person name="Tungtrongchitr A."/>
            <person name="Tsui S.K.W."/>
        </authorList>
    </citation>
    <scope>NUCLEOTIDE SEQUENCE [LARGE SCALE GENOMIC DNA]</scope>
    <source>
        <strain evidence="13">PWHHKU_190912</strain>
    </source>
</reference>
<keyword evidence="9" id="KW-0175">Coiled coil</keyword>
<keyword evidence="7 10" id="KW-0378">Hydrolase</keyword>
<evidence type="ECO:0000256" key="5">
    <source>
        <dbReference type="ARBA" id="ARBA00022737"/>
    </source>
</evidence>
<dbReference type="PANTHER" id="PTHR16036:SF2">
    <property type="entry name" value="TRNA ENDONUCLEASE ANKZF1"/>
    <property type="match status" value="1"/>
</dbReference>
<feature type="region of interest" description="Disordered" evidence="11">
    <location>
        <begin position="189"/>
        <end position="208"/>
    </location>
</feature>
<proteinExistence type="inferred from homology"/>
<dbReference type="Proteomes" id="UP001148838">
    <property type="component" value="Unassembled WGS sequence"/>
</dbReference>
<dbReference type="PROSITE" id="PS52044">
    <property type="entry name" value="VLRF1"/>
    <property type="match status" value="1"/>
</dbReference>
<comment type="domain">
    <text evidence="10">The VLRF1 domain mediates binding to the 60S ribosomal subunit.</text>
</comment>
<accession>A0ABQ8S9Q9</accession>
<organism evidence="13 14">
    <name type="scientific">Periplaneta americana</name>
    <name type="common">American cockroach</name>
    <name type="synonym">Blatta americana</name>
    <dbReference type="NCBI Taxonomy" id="6978"/>
    <lineage>
        <taxon>Eukaryota</taxon>
        <taxon>Metazoa</taxon>
        <taxon>Ecdysozoa</taxon>
        <taxon>Arthropoda</taxon>
        <taxon>Hexapoda</taxon>
        <taxon>Insecta</taxon>
        <taxon>Pterygota</taxon>
        <taxon>Neoptera</taxon>
        <taxon>Polyneoptera</taxon>
        <taxon>Dictyoptera</taxon>
        <taxon>Blattodea</taxon>
        <taxon>Blattoidea</taxon>
        <taxon>Blattidae</taxon>
        <taxon>Blattinae</taxon>
        <taxon>Periplaneta</taxon>
    </lineage>
</organism>
<evidence type="ECO:0000256" key="2">
    <source>
        <dbReference type="ARBA" id="ARBA00009262"/>
    </source>
</evidence>
<dbReference type="PANTHER" id="PTHR16036">
    <property type="entry name" value="ANKYRIN REPEAT AND ZINC FINGER DOMAIN-CONTAINING PROTEIN 1"/>
    <property type="match status" value="1"/>
</dbReference>
<evidence type="ECO:0000256" key="8">
    <source>
        <dbReference type="ARBA" id="ARBA00023043"/>
    </source>
</evidence>
<evidence type="ECO:0000256" key="6">
    <source>
        <dbReference type="ARBA" id="ARBA00022759"/>
    </source>
</evidence>
<feature type="compositionally biased region" description="Basic residues" evidence="11">
    <location>
        <begin position="464"/>
        <end position="480"/>
    </location>
</feature>
<evidence type="ECO:0000256" key="1">
    <source>
        <dbReference type="ARBA" id="ARBA00004496"/>
    </source>
</evidence>
<feature type="domain" description="VLRF1" evidence="12">
    <location>
        <begin position="149"/>
        <end position="292"/>
    </location>
</feature>
<evidence type="ECO:0000256" key="7">
    <source>
        <dbReference type="ARBA" id="ARBA00022801"/>
    </source>
</evidence>
<dbReference type="EMBL" id="JAJSOF020000031">
    <property type="protein sequence ID" value="KAJ4430698.1"/>
    <property type="molecule type" value="Genomic_DNA"/>
</dbReference>
<evidence type="ECO:0000256" key="3">
    <source>
        <dbReference type="ARBA" id="ARBA00022490"/>
    </source>
</evidence>
<feature type="region of interest" description="Disordered" evidence="11">
    <location>
        <begin position="456"/>
        <end position="484"/>
    </location>
</feature>
<sequence>MEYKVFKIFEKEEFNKLMKGIKIAHCMGSSSIDTATNDLSSISGSESESESEDGESSDSVPSSAAKLGSSRSSDSVQAKYYTDDNDFLPVDNTTTRHENLRLMASRHAKVFFENADGKILSLYRCLLHGKKDMPENDECLIPLALKSSENPFWAIIMLGGGHFAAGIFQGQDVLVHKTFHCYTVRARQGGSQSSRDNRTGGSHPKSAGASLRRYNEAALIQHVQDIMDSWSSQLGSCGLILYRAVGHNRNVLFSGRNPPLNKNDPRLRTIPFATRRATFSEVKRVHDILSSAEMYGSAESFKTVFPQSPRKRCSKFQSGADESISVNSVDPAIQVEDNEVTLGKSDIKKHMAVCKGIAFSNCKNAFVFIPGINSDSPCEHTNEGNEISPKRGSSKRNIDRAKPRKSPHRPFPGIVNAILARSSSESDMSETHVTLGGFMIDEDVEISFDNLQEFEDTIPPEMKGKKKFKDNKKGGKKQQKKQVEKDIYSAPVMDLRHKLWTACRLGDTDLLINSLQACQPIEEEPENPEKKENSPIQTKEDGVITMVEYLKCLNENVGESKDTLLHVAAQGGHMAIIRYNTFNLTQILQIFNSIWKLDLSKKSSRLKGQ</sequence>
<keyword evidence="3 10" id="KW-0963">Cytoplasm</keyword>
<comment type="caution">
    <text evidence="13">The sequence shown here is derived from an EMBL/GenBank/DDBJ whole genome shotgun (WGS) entry which is preliminary data.</text>
</comment>
<gene>
    <name evidence="13" type="ORF">ANN_19289</name>
</gene>
<keyword evidence="5" id="KW-0677">Repeat</keyword>
<keyword evidence="6 10" id="KW-0255">Endonuclease</keyword>
<keyword evidence="8" id="KW-0040">ANK repeat</keyword>
<dbReference type="Pfam" id="PF18826">
    <property type="entry name" value="bVLRF1"/>
    <property type="match status" value="1"/>
</dbReference>
<feature type="region of interest" description="Disordered" evidence="11">
    <location>
        <begin position="37"/>
        <end position="71"/>
    </location>
</feature>
<evidence type="ECO:0000256" key="9">
    <source>
        <dbReference type="ARBA" id="ARBA00023054"/>
    </source>
</evidence>
<evidence type="ECO:0000313" key="14">
    <source>
        <dbReference type="Proteomes" id="UP001148838"/>
    </source>
</evidence>
<keyword evidence="14" id="KW-1185">Reference proteome</keyword>
<comment type="subcellular location">
    <subcellularLocation>
        <location evidence="1">Cytoplasm</location>
    </subcellularLocation>
</comment>
<feature type="region of interest" description="Disordered" evidence="11">
    <location>
        <begin position="519"/>
        <end position="538"/>
    </location>
</feature>
<dbReference type="InterPro" id="IPR047139">
    <property type="entry name" value="ANKZ1/VMS1"/>
</dbReference>
<comment type="similarity">
    <text evidence="2 10">Belongs to the ANKZF1/VMS1 family.</text>
</comment>
<feature type="active site" evidence="10">
    <location>
        <position position="192"/>
    </location>
</feature>
<evidence type="ECO:0000259" key="12">
    <source>
        <dbReference type="PROSITE" id="PS52044"/>
    </source>
</evidence>
<evidence type="ECO:0000256" key="10">
    <source>
        <dbReference type="PROSITE-ProRule" id="PRU01389"/>
    </source>
</evidence>
<feature type="region of interest" description="Disordered" evidence="11">
    <location>
        <begin position="377"/>
        <end position="413"/>
    </location>
</feature>
<evidence type="ECO:0000313" key="13">
    <source>
        <dbReference type="EMBL" id="KAJ4430698.1"/>
    </source>
</evidence>
<keyword evidence="4 10" id="KW-0540">Nuclease</keyword>